<protein>
    <recommendedName>
        <fullName evidence="5">HTH cro/C1-type domain-containing protein</fullName>
    </recommendedName>
</protein>
<dbReference type="Pfam" id="PF13560">
    <property type="entry name" value="HTH_31"/>
    <property type="match status" value="1"/>
</dbReference>
<feature type="region of interest" description="Disordered" evidence="1">
    <location>
        <begin position="94"/>
        <end position="200"/>
    </location>
</feature>
<evidence type="ECO:0000256" key="2">
    <source>
        <dbReference type="SAM" id="Phobius"/>
    </source>
</evidence>
<feature type="compositionally biased region" description="Low complexity" evidence="1">
    <location>
        <begin position="102"/>
        <end position="120"/>
    </location>
</feature>
<dbReference type="Proteomes" id="UP001500016">
    <property type="component" value="Unassembled WGS sequence"/>
</dbReference>
<keyword evidence="2" id="KW-0812">Transmembrane</keyword>
<evidence type="ECO:0000313" key="4">
    <source>
        <dbReference type="Proteomes" id="UP001500016"/>
    </source>
</evidence>
<feature type="compositionally biased region" description="Pro residues" evidence="1">
    <location>
        <begin position="158"/>
        <end position="171"/>
    </location>
</feature>
<dbReference type="CDD" id="cd00093">
    <property type="entry name" value="HTH_XRE"/>
    <property type="match status" value="1"/>
</dbReference>
<proteinExistence type="predicted"/>
<name>A0ABN2VEM1_9ACTN</name>
<evidence type="ECO:0008006" key="5">
    <source>
        <dbReference type="Google" id="ProtNLM"/>
    </source>
</evidence>
<dbReference type="InterPro" id="IPR001387">
    <property type="entry name" value="Cro/C1-type_HTH"/>
</dbReference>
<keyword evidence="2" id="KW-0472">Membrane</keyword>
<feature type="region of interest" description="Disordered" evidence="1">
    <location>
        <begin position="221"/>
        <end position="298"/>
    </location>
</feature>
<sequence length="530" mass="54639">MHFWDAWDAGGMTPDQEGDSLAALLRELKERSGQSYGALAKRLHMSTSTLHRYCNGDAVPTEFAPVDRLGRLCGAKQDELVELHRRWILADASRSARKKEGGAASAPPAGSGSSEAAGTPEEPKASEAPKKPEAPGAPKAAEATTALPVVPPEAARSTPPPKPAAPSPDPAGRPSDDARQLPLTSTKPPAAGAGRKSRRRPALIGAATALVVVLAVSVTNGLIGGDGDSSGDRAAARDGGGGSSAGPSDSGSDKGKGKEKGKDGKDGDKSPGAGGGDGKQGAPGKGGGTGGSDEAPLSVSLSDSVWNEKNCLQSFLIDREPEQVGEFTGDSTTAWARGFGGVDAKNSNIGAIVQGKSDQKVVLKALRAKVVSRGPALKWNHYDSASGCGSGALVPASYDIALDNAAPQVRPVPGEQQGKPTPAKPFPRTITANDPEALAVQAETANCDCRWYMELDWSSGDRSGTIRIDDGGRPFRTSAVATKNRYTFSNKPPYWVLTKPDGSVAEQPGRPEQPDQPSEEPSEEPAAGGR</sequence>
<feature type="compositionally biased region" description="Basic and acidic residues" evidence="1">
    <location>
        <begin position="121"/>
        <end position="133"/>
    </location>
</feature>
<dbReference type="InterPro" id="IPR010982">
    <property type="entry name" value="Lambda_DNA-bd_dom_sf"/>
</dbReference>
<gene>
    <name evidence="3" type="ORF">GCM10009801_01850</name>
</gene>
<accession>A0ABN2VEM1</accession>
<feature type="region of interest" description="Disordered" evidence="1">
    <location>
        <begin position="491"/>
        <end position="530"/>
    </location>
</feature>
<feature type="compositionally biased region" description="Gly residues" evidence="1">
    <location>
        <begin position="272"/>
        <end position="291"/>
    </location>
</feature>
<organism evidence="3 4">
    <name type="scientific">Streptomyces albiaxialis</name>
    <dbReference type="NCBI Taxonomy" id="329523"/>
    <lineage>
        <taxon>Bacteria</taxon>
        <taxon>Bacillati</taxon>
        <taxon>Actinomycetota</taxon>
        <taxon>Actinomycetes</taxon>
        <taxon>Kitasatosporales</taxon>
        <taxon>Streptomycetaceae</taxon>
        <taxon>Streptomyces</taxon>
    </lineage>
</organism>
<dbReference type="EMBL" id="BAAAPE010000001">
    <property type="protein sequence ID" value="GAA2060367.1"/>
    <property type="molecule type" value="Genomic_DNA"/>
</dbReference>
<feature type="transmembrane region" description="Helical" evidence="2">
    <location>
        <begin position="202"/>
        <end position="223"/>
    </location>
</feature>
<feature type="compositionally biased region" description="Low complexity" evidence="1">
    <location>
        <begin position="134"/>
        <end position="146"/>
    </location>
</feature>
<reference evidence="3 4" key="1">
    <citation type="journal article" date="2019" name="Int. J. Syst. Evol. Microbiol.">
        <title>The Global Catalogue of Microorganisms (GCM) 10K type strain sequencing project: providing services to taxonomists for standard genome sequencing and annotation.</title>
        <authorList>
            <consortium name="The Broad Institute Genomics Platform"/>
            <consortium name="The Broad Institute Genome Sequencing Center for Infectious Disease"/>
            <person name="Wu L."/>
            <person name="Ma J."/>
        </authorList>
    </citation>
    <scope>NUCLEOTIDE SEQUENCE [LARGE SCALE GENOMIC DNA]</scope>
    <source>
        <strain evidence="3 4">JCM 15478</strain>
    </source>
</reference>
<keyword evidence="4" id="KW-1185">Reference proteome</keyword>
<evidence type="ECO:0000256" key="1">
    <source>
        <dbReference type="SAM" id="MobiDB-lite"/>
    </source>
</evidence>
<feature type="compositionally biased region" description="Basic and acidic residues" evidence="1">
    <location>
        <begin position="251"/>
        <end position="269"/>
    </location>
</feature>
<keyword evidence="2" id="KW-1133">Transmembrane helix</keyword>
<evidence type="ECO:0000313" key="3">
    <source>
        <dbReference type="EMBL" id="GAA2060367.1"/>
    </source>
</evidence>
<comment type="caution">
    <text evidence="3">The sequence shown here is derived from an EMBL/GenBank/DDBJ whole genome shotgun (WGS) entry which is preliminary data.</text>
</comment>
<dbReference type="SUPFAM" id="SSF47413">
    <property type="entry name" value="lambda repressor-like DNA-binding domains"/>
    <property type="match status" value="1"/>
</dbReference>